<dbReference type="Gene3D" id="2.60.120.260">
    <property type="entry name" value="Galactose-binding domain-like"/>
    <property type="match status" value="1"/>
</dbReference>
<keyword evidence="4" id="KW-1185">Reference proteome</keyword>
<dbReference type="EMBL" id="KN831785">
    <property type="protein sequence ID" value="KIM39433.1"/>
    <property type="molecule type" value="Genomic_DNA"/>
</dbReference>
<evidence type="ECO:0000313" key="3">
    <source>
        <dbReference type="EMBL" id="KIM39433.1"/>
    </source>
</evidence>
<dbReference type="Proteomes" id="UP000053424">
    <property type="component" value="Unassembled WGS sequence"/>
</dbReference>
<proteinExistence type="predicted"/>
<feature type="region of interest" description="Disordered" evidence="1">
    <location>
        <begin position="259"/>
        <end position="283"/>
    </location>
</feature>
<organism evidence="3 4">
    <name type="scientific">Hebeloma cylindrosporum</name>
    <dbReference type="NCBI Taxonomy" id="76867"/>
    <lineage>
        <taxon>Eukaryota</taxon>
        <taxon>Fungi</taxon>
        <taxon>Dikarya</taxon>
        <taxon>Basidiomycota</taxon>
        <taxon>Agaricomycotina</taxon>
        <taxon>Agaricomycetes</taxon>
        <taxon>Agaricomycetidae</taxon>
        <taxon>Agaricales</taxon>
        <taxon>Agaricineae</taxon>
        <taxon>Hymenogastraceae</taxon>
        <taxon>Hebeloma</taxon>
    </lineage>
</organism>
<keyword evidence="2" id="KW-0812">Transmembrane</keyword>
<evidence type="ECO:0000256" key="1">
    <source>
        <dbReference type="SAM" id="MobiDB-lite"/>
    </source>
</evidence>
<dbReference type="OrthoDB" id="3029306at2759"/>
<dbReference type="HOGENOM" id="CLU_036313_0_0_1"/>
<feature type="compositionally biased region" description="Low complexity" evidence="1">
    <location>
        <begin position="259"/>
        <end position="282"/>
    </location>
</feature>
<feature type="transmembrane region" description="Helical" evidence="2">
    <location>
        <begin position="308"/>
        <end position="330"/>
    </location>
</feature>
<keyword evidence="2" id="KW-0472">Membrane</keyword>
<dbReference type="AlphaFoldDB" id="A0A0C2XP51"/>
<evidence type="ECO:0000256" key="2">
    <source>
        <dbReference type="SAM" id="Phobius"/>
    </source>
</evidence>
<protein>
    <submittedName>
        <fullName evidence="3">Uncharacterized protein</fullName>
    </submittedName>
</protein>
<reference evidence="3 4" key="1">
    <citation type="submission" date="2014-04" db="EMBL/GenBank/DDBJ databases">
        <authorList>
            <consortium name="DOE Joint Genome Institute"/>
            <person name="Kuo A."/>
            <person name="Gay G."/>
            <person name="Dore J."/>
            <person name="Kohler A."/>
            <person name="Nagy L.G."/>
            <person name="Floudas D."/>
            <person name="Copeland A."/>
            <person name="Barry K.W."/>
            <person name="Cichocki N."/>
            <person name="Veneault-Fourrey C."/>
            <person name="LaButti K."/>
            <person name="Lindquist E.A."/>
            <person name="Lipzen A."/>
            <person name="Lundell T."/>
            <person name="Morin E."/>
            <person name="Murat C."/>
            <person name="Sun H."/>
            <person name="Tunlid A."/>
            <person name="Henrissat B."/>
            <person name="Grigoriev I.V."/>
            <person name="Hibbett D.S."/>
            <person name="Martin F."/>
            <person name="Nordberg H.P."/>
            <person name="Cantor M.N."/>
            <person name="Hua S.X."/>
        </authorList>
    </citation>
    <scope>NUCLEOTIDE SEQUENCE [LARGE SCALE GENOMIC DNA]</scope>
    <source>
        <strain evidence="4">h7</strain>
    </source>
</reference>
<keyword evidence="2" id="KW-1133">Transmembrane helix</keyword>
<gene>
    <name evidence="3" type="ORF">M413DRAFT_29182</name>
</gene>
<name>A0A0C2XP51_HEBCY</name>
<reference evidence="4" key="2">
    <citation type="submission" date="2015-01" db="EMBL/GenBank/DDBJ databases">
        <title>Evolutionary Origins and Diversification of the Mycorrhizal Mutualists.</title>
        <authorList>
            <consortium name="DOE Joint Genome Institute"/>
            <consortium name="Mycorrhizal Genomics Consortium"/>
            <person name="Kohler A."/>
            <person name="Kuo A."/>
            <person name="Nagy L.G."/>
            <person name="Floudas D."/>
            <person name="Copeland A."/>
            <person name="Barry K.W."/>
            <person name="Cichocki N."/>
            <person name="Veneault-Fourrey C."/>
            <person name="LaButti K."/>
            <person name="Lindquist E.A."/>
            <person name="Lipzen A."/>
            <person name="Lundell T."/>
            <person name="Morin E."/>
            <person name="Murat C."/>
            <person name="Riley R."/>
            <person name="Ohm R."/>
            <person name="Sun H."/>
            <person name="Tunlid A."/>
            <person name="Henrissat B."/>
            <person name="Grigoriev I.V."/>
            <person name="Hibbett D.S."/>
            <person name="Martin F."/>
        </authorList>
    </citation>
    <scope>NUCLEOTIDE SEQUENCE [LARGE SCALE GENOMIC DNA]</scope>
    <source>
        <strain evidence="4">h7</strain>
    </source>
</reference>
<sequence>MASRAIVVDYNNPLISFQGPWALFNDSLYALSGPGSFTFLSHTPLFLFGVMGSFQNSAPPSYTCYIDGNAIYSPGFIQGSKLFTDALLCLYFYTKSINSINLTVTASGTTDNPFLFSRIDILPDASATLDNATVMVDTLDPQIHYSTGWNHTPAGFATTSERGASLTFDFIGSQISWLASSESMNTVTPQASYSIDNETISPFPGTLPSLYRNPVYFNSPVLPLGTHNLFVQYAGVDSSNPLTLRGLLVQNGSLAHASFTPPASPTTASTPSTTNSGSPSTTILRMSPSVITTEVAGGKLSPGALSGIVIGSLVAGALIMLGLVSVLRFIKRNSAAMRQRPAWYNYGDGLDE</sequence>
<dbReference type="STRING" id="686832.A0A0C2XP51"/>
<evidence type="ECO:0000313" key="4">
    <source>
        <dbReference type="Proteomes" id="UP000053424"/>
    </source>
</evidence>
<accession>A0A0C2XP51</accession>